<dbReference type="PANTHER" id="PTHR43199:SF1">
    <property type="entry name" value="GLUTATHIONE HYDROLASE PROENZYME"/>
    <property type="match status" value="1"/>
</dbReference>
<dbReference type="Gene3D" id="1.10.246.130">
    <property type="match status" value="1"/>
</dbReference>
<sequence>MRRSGHLSLPFAVLLAGAVSLGVACKDSSPSETPSTSESVDPGPSGPSADKPELLLRLDPVGDPAPAQDQVEIARGKQGAVASAESNASRIGVEILQAGGNAVDAAVAVGFALSVTHPSAGNIGGGGFMVLRFPDGVSKAVDYRETAPGAASADMYLDDAGELTDQSRTGAKAAGIPGDVAGFWYAHQQWGKLEWRQVVEPAVALARDGWTLDETHADDLEWGSQRMADAGLDASAAAFRKPDGSNYAAGDVWRQPELAATLQRIADHGRDGFYAGDFAAYLATQVQDLGGIWTVEDLANYQAVEREPLVFDYHGHEIIAMPPPSAGGVVLRQILAASEVMQLERLAWHSPAHVHAYVEILRRTYADRNLLLGDPDFVKIPMQTLLDVSYIDERVADINPKKATPSDQVGAGVEVVESEQTTHFSVVDADGLAVANTYTLNGGFGSKVVVPGTGVILNNEMDDFTAKVGAPNMFGLIQGPQNAIAPGKRMLSSMTPTIVVKDGKLRAVVGSPGGPTITTTVAQIIIQLIDYDRPLEDAVRESRIHHQWKPDNIWYEEGMDPALKKALEKKGHELKTRGWRIGHANCISVDPASGEIKAVADVARDGGSAAAY</sequence>
<dbReference type="RefSeq" id="WP_106090042.1">
    <property type="nucleotide sequence ID" value="NZ_PVNL01000057.1"/>
</dbReference>
<keyword evidence="7 11" id="KW-0012">Acyltransferase</keyword>
<evidence type="ECO:0000256" key="7">
    <source>
        <dbReference type="ARBA" id="ARBA00023315"/>
    </source>
</evidence>
<keyword evidence="11" id="KW-0317">Glutathione biosynthesis</keyword>
<dbReference type="NCBIfam" id="TIGR00066">
    <property type="entry name" value="g_glut_trans"/>
    <property type="match status" value="1"/>
</dbReference>
<evidence type="ECO:0000313" key="13">
    <source>
        <dbReference type="EMBL" id="PRQ07334.1"/>
    </source>
</evidence>
<evidence type="ECO:0000256" key="2">
    <source>
        <dbReference type="ARBA" id="ARBA00001089"/>
    </source>
</evidence>
<evidence type="ECO:0000313" key="14">
    <source>
        <dbReference type="Proteomes" id="UP000238823"/>
    </source>
</evidence>
<comment type="similarity">
    <text evidence="3 11">Belongs to the gamma-glutamyltransferase family.</text>
</comment>
<reference evidence="13 14" key="1">
    <citation type="submission" date="2018-03" db="EMBL/GenBank/DDBJ databases">
        <title>Draft Genome Sequences of the Obligatory Marine Myxobacteria Enhygromyxa salina SWB007.</title>
        <authorList>
            <person name="Poehlein A."/>
            <person name="Moghaddam J.A."/>
            <person name="Harms H."/>
            <person name="Alanjari M."/>
            <person name="Koenig G.M."/>
            <person name="Daniel R."/>
            <person name="Schaeberle T.F."/>
        </authorList>
    </citation>
    <scope>NUCLEOTIDE SEQUENCE [LARGE SCALE GENOMIC DNA]</scope>
    <source>
        <strain evidence="13 14">SWB007</strain>
    </source>
</reference>
<dbReference type="Pfam" id="PF01019">
    <property type="entry name" value="G_glu_transpept"/>
    <property type="match status" value="1"/>
</dbReference>
<evidence type="ECO:0000256" key="9">
    <source>
        <dbReference type="PIRSR" id="PIRSR600101-1"/>
    </source>
</evidence>
<dbReference type="EC" id="3.4.19.13" evidence="11"/>
<evidence type="ECO:0000256" key="3">
    <source>
        <dbReference type="ARBA" id="ARBA00009381"/>
    </source>
</evidence>
<dbReference type="PANTHER" id="PTHR43199">
    <property type="entry name" value="GLUTATHIONE HYDROLASE"/>
    <property type="match status" value="1"/>
</dbReference>
<feature type="binding site" evidence="10">
    <location>
        <position position="144"/>
    </location>
    <ligand>
        <name>L-glutamate</name>
        <dbReference type="ChEBI" id="CHEBI:29985"/>
    </ligand>
</feature>
<dbReference type="SUPFAM" id="SSF56235">
    <property type="entry name" value="N-terminal nucleophile aminohydrolases (Ntn hydrolases)"/>
    <property type="match status" value="1"/>
</dbReference>
<feature type="binding site" evidence="10">
    <location>
        <begin position="492"/>
        <end position="493"/>
    </location>
    <ligand>
        <name>L-glutamate</name>
        <dbReference type="ChEBI" id="CHEBI:29985"/>
    </ligand>
</feature>
<comment type="subunit">
    <text evidence="11">This enzyme consists of two polypeptide chains, which are synthesized in precursor form from a single polypeptide.</text>
</comment>
<keyword evidence="5 11" id="KW-0378">Hydrolase</keyword>
<dbReference type="GO" id="GO:0036374">
    <property type="term" value="F:glutathione hydrolase activity"/>
    <property type="evidence" value="ECO:0007669"/>
    <property type="project" value="UniProtKB-UniRule"/>
</dbReference>
<evidence type="ECO:0000256" key="5">
    <source>
        <dbReference type="ARBA" id="ARBA00022801"/>
    </source>
</evidence>
<evidence type="ECO:0000256" key="6">
    <source>
        <dbReference type="ARBA" id="ARBA00023145"/>
    </source>
</evidence>
<dbReference type="AlphaFoldDB" id="A0A2S9YQF6"/>
<evidence type="ECO:0000256" key="10">
    <source>
        <dbReference type="PIRSR" id="PIRSR600101-2"/>
    </source>
</evidence>
<gene>
    <name evidence="13" type="primary">ggt_2</name>
    <name evidence="13" type="ORF">ENSA7_30440</name>
</gene>
<dbReference type="Gene3D" id="3.60.20.40">
    <property type="match status" value="1"/>
</dbReference>
<dbReference type="OrthoDB" id="5297205at2"/>
<proteinExistence type="inferred from homology"/>
<evidence type="ECO:0000256" key="1">
    <source>
        <dbReference type="ARBA" id="ARBA00001049"/>
    </source>
</evidence>
<keyword evidence="4 11" id="KW-0808">Transferase</keyword>
<feature type="binding site" evidence="10">
    <location>
        <begin position="439"/>
        <end position="441"/>
    </location>
    <ligand>
        <name>L-glutamate</name>
        <dbReference type="ChEBI" id="CHEBI:29985"/>
    </ligand>
</feature>
<dbReference type="GO" id="GO:0103068">
    <property type="term" value="F:leukotriene C4 gamma-glutamyl transferase activity"/>
    <property type="evidence" value="ECO:0007669"/>
    <property type="project" value="UniProtKB-EC"/>
</dbReference>
<feature type="region of interest" description="Disordered" evidence="12">
    <location>
        <begin position="25"/>
        <end position="53"/>
    </location>
</feature>
<comment type="PTM">
    <text evidence="11">Cleaved by autocatalysis into a large and a small subunit.</text>
</comment>
<name>A0A2S9YQF6_9BACT</name>
<dbReference type="GO" id="GO:0006751">
    <property type="term" value="P:glutathione catabolic process"/>
    <property type="evidence" value="ECO:0007669"/>
    <property type="project" value="UniProtKB-UniRule"/>
</dbReference>
<evidence type="ECO:0000256" key="4">
    <source>
        <dbReference type="ARBA" id="ARBA00022679"/>
    </source>
</evidence>
<dbReference type="EC" id="2.3.2.2" evidence="11"/>
<dbReference type="UniPathway" id="UPA00204"/>
<dbReference type="InterPro" id="IPR043138">
    <property type="entry name" value="GGT_lsub"/>
</dbReference>
<feature type="binding site" evidence="10">
    <location>
        <position position="514"/>
    </location>
    <ligand>
        <name>L-glutamate</name>
        <dbReference type="ChEBI" id="CHEBI:29985"/>
    </ligand>
</feature>
<evidence type="ECO:0000256" key="11">
    <source>
        <dbReference type="RuleBase" id="RU368036"/>
    </source>
</evidence>
<comment type="catalytic activity">
    <reaction evidence="8 11">
        <text>an N-terminal (5-L-glutamyl)-[peptide] + an alpha-amino acid = 5-L-glutamyl amino acid + an N-terminal L-alpha-aminoacyl-[peptide]</text>
        <dbReference type="Rhea" id="RHEA:23904"/>
        <dbReference type="Rhea" id="RHEA-COMP:9780"/>
        <dbReference type="Rhea" id="RHEA-COMP:9795"/>
        <dbReference type="ChEBI" id="CHEBI:77644"/>
        <dbReference type="ChEBI" id="CHEBI:78597"/>
        <dbReference type="ChEBI" id="CHEBI:78599"/>
        <dbReference type="ChEBI" id="CHEBI:78608"/>
        <dbReference type="EC" id="2.3.2.2"/>
    </reaction>
</comment>
<evidence type="ECO:0000256" key="12">
    <source>
        <dbReference type="SAM" id="MobiDB-lite"/>
    </source>
</evidence>
<accession>A0A2S9YQF6</accession>
<dbReference type="EMBL" id="PVNL01000057">
    <property type="protein sequence ID" value="PRQ07334.1"/>
    <property type="molecule type" value="Genomic_DNA"/>
</dbReference>
<dbReference type="PROSITE" id="PS51257">
    <property type="entry name" value="PROKAR_LIPOPROTEIN"/>
    <property type="match status" value="1"/>
</dbReference>
<comment type="catalytic activity">
    <reaction evidence="1 11">
        <text>an S-substituted glutathione + H2O = an S-substituted L-cysteinylglycine + L-glutamate</text>
        <dbReference type="Rhea" id="RHEA:59468"/>
        <dbReference type="ChEBI" id="CHEBI:15377"/>
        <dbReference type="ChEBI" id="CHEBI:29985"/>
        <dbReference type="ChEBI" id="CHEBI:90779"/>
        <dbReference type="ChEBI" id="CHEBI:143103"/>
        <dbReference type="EC" id="3.4.19.13"/>
    </reaction>
</comment>
<organism evidence="13 14">
    <name type="scientific">Enhygromyxa salina</name>
    <dbReference type="NCBI Taxonomy" id="215803"/>
    <lineage>
        <taxon>Bacteria</taxon>
        <taxon>Pseudomonadati</taxon>
        <taxon>Myxococcota</taxon>
        <taxon>Polyangia</taxon>
        <taxon>Nannocystales</taxon>
        <taxon>Nannocystaceae</taxon>
        <taxon>Enhygromyxa</taxon>
    </lineage>
</organism>
<dbReference type="InterPro" id="IPR029055">
    <property type="entry name" value="Ntn_hydrolases_N"/>
</dbReference>
<dbReference type="Proteomes" id="UP000238823">
    <property type="component" value="Unassembled WGS sequence"/>
</dbReference>
<dbReference type="InterPro" id="IPR000101">
    <property type="entry name" value="GGT_peptidase"/>
</dbReference>
<keyword evidence="6 11" id="KW-0865">Zymogen</keyword>
<protein>
    <recommendedName>
        <fullName evidence="11">Glutathione hydrolase proenzyme</fullName>
        <ecNumber evidence="11">2.3.2.2</ecNumber>
        <ecNumber evidence="11">3.4.19.13</ecNumber>
    </recommendedName>
    <component>
        <recommendedName>
            <fullName evidence="11">Glutathione hydrolase large chain</fullName>
        </recommendedName>
    </component>
    <component>
        <recommendedName>
            <fullName evidence="11">Glutathione hydrolase small chain</fullName>
        </recommendedName>
    </component>
</protein>
<dbReference type="PRINTS" id="PR01210">
    <property type="entry name" value="GGTRANSPTASE"/>
</dbReference>
<evidence type="ECO:0000256" key="8">
    <source>
        <dbReference type="ARBA" id="ARBA00047417"/>
    </source>
</evidence>
<feature type="binding site" evidence="10">
    <location>
        <position position="463"/>
    </location>
    <ligand>
        <name>L-glutamate</name>
        <dbReference type="ChEBI" id="CHEBI:29985"/>
    </ligand>
</feature>
<comment type="pathway">
    <text evidence="11">Sulfur metabolism; glutathione metabolism.</text>
</comment>
<comment type="catalytic activity">
    <reaction evidence="2 11">
        <text>glutathione + H2O = L-cysteinylglycine + L-glutamate</text>
        <dbReference type="Rhea" id="RHEA:28807"/>
        <dbReference type="ChEBI" id="CHEBI:15377"/>
        <dbReference type="ChEBI" id="CHEBI:29985"/>
        <dbReference type="ChEBI" id="CHEBI:57925"/>
        <dbReference type="ChEBI" id="CHEBI:61694"/>
        <dbReference type="EC" id="3.4.19.13"/>
    </reaction>
</comment>
<comment type="caution">
    <text evidence="13">The sequence shown here is derived from an EMBL/GenBank/DDBJ whole genome shotgun (WGS) entry which is preliminary data.</text>
</comment>
<dbReference type="InterPro" id="IPR051792">
    <property type="entry name" value="GGT_bact"/>
</dbReference>
<feature type="compositionally biased region" description="Low complexity" evidence="12">
    <location>
        <begin position="28"/>
        <end position="39"/>
    </location>
</feature>
<dbReference type="GO" id="GO:0006750">
    <property type="term" value="P:glutathione biosynthetic process"/>
    <property type="evidence" value="ECO:0007669"/>
    <property type="project" value="UniProtKB-KW"/>
</dbReference>
<feature type="active site" description="Nucleophile" evidence="9">
    <location>
        <position position="421"/>
    </location>
</feature>
<dbReference type="InterPro" id="IPR043137">
    <property type="entry name" value="GGT_ssub_C"/>
</dbReference>